<dbReference type="InterPro" id="IPR011765">
    <property type="entry name" value="Pept_M16_N"/>
</dbReference>
<dbReference type="PROSITE" id="PS00143">
    <property type="entry name" value="INSULINASE"/>
    <property type="match status" value="1"/>
</dbReference>
<dbReference type="InterPro" id="IPR007863">
    <property type="entry name" value="Peptidase_M16_C"/>
</dbReference>
<dbReference type="PANTHER" id="PTHR11851:SF49">
    <property type="entry name" value="MITOCHONDRIAL-PROCESSING PEPTIDASE SUBUNIT ALPHA"/>
    <property type="match status" value="1"/>
</dbReference>
<evidence type="ECO:0000256" key="1">
    <source>
        <dbReference type="ARBA" id="ARBA00001947"/>
    </source>
</evidence>
<dbReference type="PANTHER" id="PTHR11851">
    <property type="entry name" value="METALLOPROTEASE"/>
    <property type="match status" value="1"/>
</dbReference>
<dbReference type="GO" id="GO:0004222">
    <property type="term" value="F:metalloendopeptidase activity"/>
    <property type="evidence" value="ECO:0007669"/>
    <property type="project" value="InterPro"/>
</dbReference>
<dbReference type="GO" id="GO:0006508">
    <property type="term" value="P:proteolysis"/>
    <property type="evidence" value="ECO:0007669"/>
    <property type="project" value="InterPro"/>
</dbReference>
<protein>
    <submittedName>
        <fullName evidence="6">Insulinase family protein</fullName>
    </submittedName>
</protein>
<dbReference type="SUPFAM" id="SSF63411">
    <property type="entry name" value="LuxS/MPP-like metallohydrolase"/>
    <property type="match status" value="2"/>
</dbReference>
<dbReference type="GO" id="GO:0046872">
    <property type="term" value="F:metal ion binding"/>
    <property type="evidence" value="ECO:0007669"/>
    <property type="project" value="InterPro"/>
</dbReference>
<feature type="domain" description="Peptidase M16 N-terminal" evidence="4">
    <location>
        <begin position="35"/>
        <end position="178"/>
    </location>
</feature>
<comment type="caution">
    <text evidence="6">The sequence shown here is derived from an EMBL/GenBank/DDBJ whole genome shotgun (WGS) entry which is preliminary data.</text>
</comment>
<accession>A0A7C4ELV8</accession>
<dbReference type="InterPro" id="IPR001431">
    <property type="entry name" value="Pept_M16_Zn_BS"/>
</dbReference>
<dbReference type="EMBL" id="DTHO01000066">
    <property type="protein sequence ID" value="HGH00005.1"/>
    <property type="molecule type" value="Genomic_DNA"/>
</dbReference>
<feature type="domain" description="Peptidase M16 C-terminal" evidence="5">
    <location>
        <begin position="186"/>
        <end position="365"/>
    </location>
</feature>
<evidence type="ECO:0000256" key="3">
    <source>
        <dbReference type="RuleBase" id="RU004447"/>
    </source>
</evidence>
<gene>
    <name evidence="6" type="ORF">ENV75_06135</name>
</gene>
<name>A0A7C4ELV8_9BACT</name>
<proteinExistence type="inferred from homology"/>
<organism evidence="6">
    <name type="scientific">Thermodesulfovibrio aggregans</name>
    <dbReference type="NCBI Taxonomy" id="86166"/>
    <lineage>
        <taxon>Bacteria</taxon>
        <taxon>Pseudomonadati</taxon>
        <taxon>Nitrospirota</taxon>
        <taxon>Thermodesulfovibrionia</taxon>
        <taxon>Thermodesulfovibrionales</taxon>
        <taxon>Thermodesulfovibrionaceae</taxon>
        <taxon>Thermodesulfovibrio</taxon>
    </lineage>
</organism>
<dbReference type="Gene3D" id="3.30.830.10">
    <property type="entry name" value="Metalloenzyme, LuxS/M16 peptidase-like"/>
    <property type="match status" value="2"/>
</dbReference>
<evidence type="ECO:0000259" key="5">
    <source>
        <dbReference type="Pfam" id="PF05193"/>
    </source>
</evidence>
<evidence type="ECO:0000256" key="2">
    <source>
        <dbReference type="ARBA" id="ARBA00007261"/>
    </source>
</evidence>
<sequence length="432" mass="49785">MRKTALAFIFILIFPVMAFSEIKEETLKNGLKIIFIEEHSVPLTTFQVWYKAGVIDEPEGKSGISHLLEHLMFRGSKNYPGNVFSKIIQSHGGIDNAFTTKDYTVYFQKLSSQKIDISIELESDRMANLLFLPEDFELEKKIVLEERRQRYEDDPESLIIEEVISTAFKIHPYRKPVIGWTEDIQSITLEDVKNYYSEYYCPQNAFIVVAGDIKINEARKKIKEKFEKISVCKSNPKRKVIYEPIQHGEKRVILKKKTHLPMIVMSYRVPAYPNRDSLSLEILSTIAGEGKSSRLYRKLVIEKALVVDVSTSNSPLSRDGFLFFIVASLKDAEKADEVERIIREELEKLKNEPPSEKELEKAKNQIEASFLFNQDSIFGRALFIGKFEILGDWKMIDAYRKEIMNINAGDVQEVAKKYFVSDNLTVGILLPK</sequence>
<evidence type="ECO:0000313" key="6">
    <source>
        <dbReference type="EMBL" id="HGH00005.1"/>
    </source>
</evidence>
<dbReference type="Pfam" id="PF00675">
    <property type="entry name" value="Peptidase_M16"/>
    <property type="match status" value="1"/>
</dbReference>
<reference evidence="6" key="1">
    <citation type="journal article" date="2020" name="mSystems">
        <title>Genome- and Community-Level Interaction Insights into Carbon Utilization and Element Cycling Functions of Hydrothermarchaeota in Hydrothermal Sediment.</title>
        <authorList>
            <person name="Zhou Z."/>
            <person name="Liu Y."/>
            <person name="Xu W."/>
            <person name="Pan J."/>
            <person name="Luo Z.H."/>
            <person name="Li M."/>
        </authorList>
    </citation>
    <scope>NUCLEOTIDE SEQUENCE [LARGE SCALE GENOMIC DNA]</scope>
    <source>
        <strain evidence="6">SpSt-788</strain>
    </source>
</reference>
<dbReference type="InterPro" id="IPR011249">
    <property type="entry name" value="Metalloenz_LuxS/M16"/>
</dbReference>
<comment type="cofactor">
    <cofactor evidence="1">
        <name>Zn(2+)</name>
        <dbReference type="ChEBI" id="CHEBI:29105"/>
    </cofactor>
</comment>
<comment type="similarity">
    <text evidence="2 3">Belongs to the peptidase M16 family.</text>
</comment>
<dbReference type="AlphaFoldDB" id="A0A7C4ELV8"/>
<dbReference type="Pfam" id="PF05193">
    <property type="entry name" value="Peptidase_M16_C"/>
    <property type="match status" value="1"/>
</dbReference>
<evidence type="ECO:0000259" key="4">
    <source>
        <dbReference type="Pfam" id="PF00675"/>
    </source>
</evidence>
<dbReference type="InterPro" id="IPR050361">
    <property type="entry name" value="MPP/UQCRC_Complex"/>
</dbReference>